<keyword evidence="1" id="KW-0732">Signal</keyword>
<dbReference type="OrthoDB" id="7685922at2759"/>
<protein>
    <submittedName>
        <fullName evidence="2">Uncharacterized protein</fullName>
    </submittedName>
</protein>
<sequence length="164" mass="18322">MSKIFSLLVLIASLSIAFAKNSVSRRQVSFNRGYLPRCKYDELVIKNNELFAEKIGDAHVVFTGKVTSDVLVINNNTVQFSVIVRRYFKNSLGLPKNREVRISKALNDGEGVKCRQPVRVKYTAIFIGRKPLRSLDVDVALTISPVPVTLNNLDRVSAATKGRK</sequence>
<dbReference type="InterPro" id="IPR008993">
    <property type="entry name" value="TIMP-like_OB-fold"/>
</dbReference>
<dbReference type="Gene3D" id="2.40.50.120">
    <property type="match status" value="1"/>
</dbReference>
<accession>A0A9N9SBE4</accession>
<gene>
    <name evidence="2" type="ORF">PHAECO_LOCUS4093</name>
</gene>
<dbReference type="Proteomes" id="UP001153737">
    <property type="component" value="Chromosome 14"/>
</dbReference>
<evidence type="ECO:0000313" key="2">
    <source>
        <dbReference type="EMBL" id="CAG9816694.1"/>
    </source>
</evidence>
<name>A0A9N9SBE4_PHACE</name>
<keyword evidence="3" id="KW-1185">Reference proteome</keyword>
<reference evidence="2" key="2">
    <citation type="submission" date="2022-10" db="EMBL/GenBank/DDBJ databases">
        <authorList>
            <consortium name="ENA_rothamsted_submissions"/>
            <consortium name="culmorum"/>
            <person name="King R."/>
        </authorList>
    </citation>
    <scope>NUCLEOTIDE SEQUENCE</scope>
</reference>
<dbReference type="EMBL" id="OU896720">
    <property type="protein sequence ID" value="CAG9816694.1"/>
    <property type="molecule type" value="Genomic_DNA"/>
</dbReference>
<evidence type="ECO:0000256" key="1">
    <source>
        <dbReference type="SAM" id="SignalP"/>
    </source>
</evidence>
<feature type="signal peptide" evidence="1">
    <location>
        <begin position="1"/>
        <end position="19"/>
    </location>
</feature>
<evidence type="ECO:0000313" key="3">
    <source>
        <dbReference type="Proteomes" id="UP001153737"/>
    </source>
</evidence>
<feature type="chain" id="PRO_5040459370" evidence="1">
    <location>
        <begin position="20"/>
        <end position="164"/>
    </location>
</feature>
<reference evidence="2" key="1">
    <citation type="submission" date="2022-01" db="EMBL/GenBank/DDBJ databases">
        <authorList>
            <person name="King R."/>
        </authorList>
    </citation>
    <scope>NUCLEOTIDE SEQUENCE</scope>
</reference>
<organism evidence="2 3">
    <name type="scientific">Phaedon cochleariae</name>
    <name type="common">Mustard beetle</name>
    <dbReference type="NCBI Taxonomy" id="80249"/>
    <lineage>
        <taxon>Eukaryota</taxon>
        <taxon>Metazoa</taxon>
        <taxon>Ecdysozoa</taxon>
        <taxon>Arthropoda</taxon>
        <taxon>Hexapoda</taxon>
        <taxon>Insecta</taxon>
        <taxon>Pterygota</taxon>
        <taxon>Neoptera</taxon>
        <taxon>Endopterygota</taxon>
        <taxon>Coleoptera</taxon>
        <taxon>Polyphaga</taxon>
        <taxon>Cucujiformia</taxon>
        <taxon>Chrysomeloidea</taxon>
        <taxon>Chrysomelidae</taxon>
        <taxon>Chrysomelinae</taxon>
        <taxon>Chrysomelini</taxon>
        <taxon>Phaedon</taxon>
    </lineage>
</organism>
<dbReference type="AlphaFoldDB" id="A0A9N9SBE4"/>
<proteinExistence type="predicted"/>